<dbReference type="Proteomes" id="UP000663881">
    <property type="component" value="Unassembled WGS sequence"/>
</dbReference>
<proteinExistence type="predicted"/>
<reference evidence="1" key="1">
    <citation type="submission" date="2021-02" db="EMBL/GenBank/DDBJ databases">
        <authorList>
            <person name="Nowell W R."/>
        </authorList>
    </citation>
    <scope>NUCLEOTIDE SEQUENCE</scope>
</reference>
<dbReference type="EMBL" id="CAJOAY010002533">
    <property type="protein sequence ID" value="CAF3959955.1"/>
    <property type="molecule type" value="Genomic_DNA"/>
</dbReference>
<evidence type="ECO:0000313" key="1">
    <source>
        <dbReference type="EMBL" id="CAF3959955.1"/>
    </source>
</evidence>
<sequence length="174" mass="20392">MFLAKRPSEKYLTTIKEYLGQLHRELLPYITKTFIFIEHSFAFARFMIETRSYQGDYIKLLIEMGRGAPHITDVDKSFTDMTDAELIENLKQTLDPSTKEIYDYQPFIDMIIPMLKADAKIGDISIPSNPINTPIIVYGEEKDCLSEEFLSRWIEITKNKDLFRVRMFPGHRNL</sequence>
<name>A0A819LCY1_9BILA</name>
<comment type="caution">
    <text evidence="1">The sequence shown here is derived from an EMBL/GenBank/DDBJ whole genome shotgun (WGS) entry which is preliminary data.</text>
</comment>
<accession>A0A819LCY1</accession>
<dbReference type="AlphaFoldDB" id="A0A819LCY1"/>
<gene>
    <name evidence="1" type="ORF">OKA104_LOCUS27474</name>
</gene>
<evidence type="ECO:0000313" key="2">
    <source>
        <dbReference type="Proteomes" id="UP000663881"/>
    </source>
</evidence>
<protein>
    <submittedName>
        <fullName evidence="1">Uncharacterized protein</fullName>
    </submittedName>
</protein>
<organism evidence="1 2">
    <name type="scientific">Adineta steineri</name>
    <dbReference type="NCBI Taxonomy" id="433720"/>
    <lineage>
        <taxon>Eukaryota</taxon>
        <taxon>Metazoa</taxon>
        <taxon>Spiralia</taxon>
        <taxon>Gnathifera</taxon>
        <taxon>Rotifera</taxon>
        <taxon>Eurotatoria</taxon>
        <taxon>Bdelloidea</taxon>
        <taxon>Adinetida</taxon>
        <taxon>Adinetidae</taxon>
        <taxon>Adineta</taxon>
    </lineage>
</organism>